<organism evidence="2 3">
    <name type="scientific">Leptospira barantonii</name>
    <dbReference type="NCBI Taxonomy" id="2023184"/>
    <lineage>
        <taxon>Bacteria</taxon>
        <taxon>Pseudomonadati</taxon>
        <taxon>Spirochaetota</taxon>
        <taxon>Spirochaetia</taxon>
        <taxon>Leptospirales</taxon>
        <taxon>Leptospiraceae</taxon>
        <taxon>Leptospira</taxon>
    </lineage>
</organism>
<dbReference type="Pfam" id="PF13560">
    <property type="entry name" value="HTH_31"/>
    <property type="match status" value="1"/>
</dbReference>
<evidence type="ECO:0000313" key="2">
    <source>
        <dbReference type="EMBL" id="TGM06017.1"/>
    </source>
</evidence>
<gene>
    <name evidence="2" type="ORF">EHQ76_06975</name>
</gene>
<dbReference type="SUPFAM" id="SSF110849">
    <property type="entry name" value="ParB/Sulfiredoxin"/>
    <property type="match status" value="1"/>
</dbReference>
<dbReference type="SMART" id="SM00470">
    <property type="entry name" value="ParB"/>
    <property type="match status" value="1"/>
</dbReference>
<dbReference type="InterPro" id="IPR001387">
    <property type="entry name" value="Cro/C1-type_HTH"/>
</dbReference>
<dbReference type="Gene3D" id="1.10.260.40">
    <property type="entry name" value="lambda repressor-like DNA-binding domains"/>
    <property type="match status" value="1"/>
</dbReference>
<dbReference type="InterPro" id="IPR036086">
    <property type="entry name" value="ParB/Sulfiredoxin_sf"/>
</dbReference>
<dbReference type="InterPro" id="IPR050336">
    <property type="entry name" value="Chromosome_partition/occlusion"/>
</dbReference>
<dbReference type="PANTHER" id="PTHR33375:SF1">
    <property type="entry name" value="CHROMOSOME-PARTITIONING PROTEIN PARB-RELATED"/>
    <property type="match status" value="1"/>
</dbReference>
<dbReference type="PROSITE" id="PS50943">
    <property type="entry name" value="HTH_CROC1"/>
    <property type="match status" value="1"/>
</dbReference>
<proteinExistence type="predicted"/>
<dbReference type="InterPro" id="IPR003115">
    <property type="entry name" value="ParB_N"/>
</dbReference>
<reference evidence="2 3" key="1">
    <citation type="journal article" date="2019" name="PLoS Negl. Trop. Dis.">
        <title>Revisiting the worldwide diversity of Leptospira species in the environment.</title>
        <authorList>
            <person name="Vincent A.T."/>
            <person name="Schiettekatte O."/>
            <person name="Bourhy P."/>
            <person name="Veyrier F.J."/>
            <person name="Picardeau M."/>
        </authorList>
    </citation>
    <scope>NUCLEOTIDE SEQUENCE [LARGE SCALE GENOMIC DNA]</scope>
    <source>
        <strain evidence="2 3">201702444</strain>
    </source>
</reference>
<feature type="domain" description="HTH cro/C1-type" evidence="1">
    <location>
        <begin position="244"/>
        <end position="276"/>
    </location>
</feature>
<dbReference type="Gene3D" id="3.90.1530.10">
    <property type="entry name" value="Conserved hypothetical protein from pyrococcus furiosus pfu- 392566-001, ParB domain"/>
    <property type="match status" value="1"/>
</dbReference>
<comment type="caution">
    <text evidence="2">The sequence shown here is derived from an EMBL/GenBank/DDBJ whole genome shotgun (WGS) entry which is preliminary data.</text>
</comment>
<dbReference type="GO" id="GO:0003677">
    <property type="term" value="F:DNA binding"/>
    <property type="evidence" value="ECO:0007669"/>
    <property type="project" value="InterPro"/>
</dbReference>
<dbReference type="Proteomes" id="UP000298429">
    <property type="component" value="Unassembled WGS sequence"/>
</dbReference>
<protein>
    <submittedName>
        <fullName evidence="2">Chromosome partitioning protein</fullName>
    </submittedName>
</protein>
<dbReference type="SUPFAM" id="SSF47413">
    <property type="entry name" value="lambda repressor-like DNA-binding domains"/>
    <property type="match status" value="1"/>
</dbReference>
<dbReference type="InterPro" id="IPR010982">
    <property type="entry name" value="Lambda_DNA-bd_dom_sf"/>
</dbReference>
<evidence type="ECO:0000313" key="3">
    <source>
        <dbReference type="Proteomes" id="UP000298429"/>
    </source>
</evidence>
<dbReference type="CDD" id="cd00093">
    <property type="entry name" value="HTH_XRE"/>
    <property type="match status" value="1"/>
</dbReference>
<dbReference type="GO" id="GO:0007059">
    <property type="term" value="P:chromosome segregation"/>
    <property type="evidence" value="ECO:0007669"/>
    <property type="project" value="TreeGrafter"/>
</dbReference>
<sequence>MSKRNLESDTELELRKIPLSKILFHEKNSELFEKRSPEYVSNLANDIQKNGLHEPISVKIDLEKDVYICLSGEHRIKAVKSLGWSEISAYIVNPKDEIAYIIARNVLKPNVGHKDRVRIFKVFCPEFFTCDKITMKRLAQISIATRITIPTLKSDLKKIRCGSTKEITMQSLIDLWGKKQIKGLRVNLCGLPDGNFILKVSGRNLNYEWRGKFKVVVKECSEAARSEYFNKNFKSENLETAERIKGLRKAAGLTQFQLSQALGYSQSYFAELESGKWECSNNLFESIALYCQERIA</sequence>
<evidence type="ECO:0000259" key="1">
    <source>
        <dbReference type="PROSITE" id="PS50943"/>
    </source>
</evidence>
<name>A0A5F2BKX8_9LEPT</name>
<dbReference type="AlphaFoldDB" id="A0A5F2BKX8"/>
<dbReference type="SMART" id="SM00530">
    <property type="entry name" value="HTH_XRE"/>
    <property type="match status" value="1"/>
</dbReference>
<dbReference type="Pfam" id="PF02195">
    <property type="entry name" value="ParB_N"/>
    <property type="match status" value="1"/>
</dbReference>
<accession>A0A5F2BKX8</accession>
<dbReference type="EMBL" id="RQGN01000036">
    <property type="protein sequence ID" value="TGM06017.1"/>
    <property type="molecule type" value="Genomic_DNA"/>
</dbReference>
<dbReference type="GO" id="GO:0005694">
    <property type="term" value="C:chromosome"/>
    <property type="evidence" value="ECO:0007669"/>
    <property type="project" value="TreeGrafter"/>
</dbReference>
<dbReference type="PANTHER" id="PTHR33375">
    <property type="entry name" value="CHROMOSOME-PARTITIONING PROTEIN PARB-RELATED"/>
    <property type="match status" value="1"/>
</dbReference>
<dbReference type="OrthoDB" id="343440at2"/>